<evidence type="ECO:0000256" key="1">
    <source>
        <dbReference type="SAM" id="Phobius"/>
    </source>
</evidence>
<gene>
    <name evidence="2" type="ORF">G01um101477_396</name>
</gene>
<keyword evidence="1" id="KW-0812">Transmembrane</keyword>
<name>A0A554JBF5_9BACT</name>
<evidence type="ECO:0008006" key="4">
    <source>
        <dbReference type="Google" id="ProtNLM"/>
    </source>
</evidence>
<organism evidence="2 3">
    <name type="scientific">Candidatus Doudnabacteria bacterium Gr01-1014_77</name>
    <dbReference type="NCBI Taxonomy" id="2017133"/>
    <lineage>
        <taxon>Bacteria</taxon>
        <taxon>Candidatus Doudnaibacteriota</taxon>
    </lineage>
</organism>
<dbReference type="EMBL" id="VMFF01000036">
    <property type="protein sequence ID" value="TSC65621.1"/>
    <property type="molecule type" value="Genomic_DNA"/>
</dbReference>
<accession>A0A554JBF5</accession>
<evidence type="ECO:0000313" key="3">
    <source>
        <dbReference type="Proteomes" id="UP000319613"/>
    </source>
</evidence>
<proteinExistence type="predicted"/>
<dbReference type="AlphaFoldDB" id="A0A554JBF5"/>
<feature type="transmembrane region" description="Helical" evidence="1">
    <location>
        <begin position="35"/>
        <end position="55"/>
    </location>
</feature>
<keyword evidence="1" id="KW-1133">Transmembrane helix</keyword>
<protein>
    <recommendedName>
        <fullName evidence="4">DUF5666 domain-containing protein</fullName>
    </recommendedName>
</protein>
<evidence type="ECO:0000313" key="2">
    <source>
        <dbReference type="EMBL" id="TSC65621.1"/>
    </source>
</evidence>
<comment type="caution">
    <text evidence="2">The sequence shown here is derived from an EMBL/GenBank/DDBJ whole genome shotgun (WGS) entry which is preliminary data.</text>
</comment>
<sequence>MEKNTKNDSCYCDGKYCCGNHGFFHRNPFWRIAKILFLALIILLVFKIGIGVGMYSSGFRATFGNNGMMITKGFSTSSMPGANMMYSFGKAGVFAGQRIAGTIASIDGNEITLNDNSGEQQIVYTSASTVIMSDNVEIPLSDLKAKQFVIVMVSDDMTAQSIEVK</sequence>
<keyword evidence="1" id="KW-0472">Membrane</keyword>
<dbReference type="Proteomes" id="UP000319613">
    <property type="component" value="Unassembled WGS sequence"/>
</dbReference>
<reference evidence="2 3" key="1">
    <citation type="submission" date="2017-07" db="EMBL/GenBank/DDBJ databases">
        <title>Mechanisms for carbon and nitrogen cycling indicate functional differentiation within the Candidate Phyla Radiation.</title>
        <authorList>
            <person name="Danczak R.E."/>
            <person name="Johnston M.D."/>
            <person name="Kenah C."/>
            <person name="Slattery M."/>
            <person name="Wrighton K.C."/>
            <person name="Wilkins M.J."/>
        </authorList>
    </citation>
    <scope>NUCLEOTIDE SEQUENCE [LARGE SCALE GENOMIC DNA]</scope>
    <source>
        <strain evidence="2">Gr01-1014_77</strain>
    </source>
</reference>